<sequence>MTEFEKGLEIITKRCGNDRDNIISLATIHSEKNGKSIPAVRDVDAYYENGSFYIVTYAKSNKMLEIKENPNVAFSVNSRNISGKAVGTNLGWVLDPKNAELRTKLRRVFSKWYDEANNEADINFCYLEIKITYAVAVTGHGPTTKKYHLDFLEKKIIDEVKELKKREAYYFKFNGLDAIEQGRTFIFKFLKENRIDLEKSLEPVYIFGSYDILKKDTEELEYTLYLVISDKVKLVDEPLKTHVFGANYVRRFCLYKDILEESLSFYNDLKKEKSHNQDSIITEQYLLSKNNFTKSTQVLLLLESSKII</sequence>
<dbReference type="AlphaFoldDB" id="U4KQK7"/>
<proteinExistence type="predicted"/>
<dbReference type="STRING" id="1318466.BN85411730"/>
<dbReference type="RefSeq" id="WP_030003634.1">
    <property type="nucleotide sequence ID" value="NC_022538.1"/>
</dbReference>
<name>U4KQK7_ALTPJ</name>
<accession>U4KQK7</accession>
<dbReference type="KEGG" id="apal:BN85411730"/>
<reference evidence="1 2" key="1">
    <citation type="journal article" date="2013" name="J. Mol. Microbiol. Biotechnol.">
        <title>Analysis of the Complete Genomes of Acholeplasma brassicae , A. palmae and A. laidlawii and Their Comparison to the Obligate Parasites from ' Candidatus Phytoplasma'.</title>
        <authorList>
            <person name="Kube M."/>
            <person name="Siewert C."/>
            <person name="Migdoll A.M."/>
            <person name="Duduk B."/>
            <person name="Holz S."/>
            <person name="Rabus R."/>
            <person name="Seemuller E."/>
            <person name="Mitrovic J."/>
            <person name="Muller I."/>
            <person name="Buttner C."/>
            <person name="Reinhardt R."/>
        </authorList>
    </citation>
    <scope>NUCLEOTIDE SEQUENCE [LARGE SCALE GENOMIC DNA]</scope>
    <source>
        <strain evidence="1 2">J233</strain>
    </source>
</reference>
<dbReference type="Proteomes" id="UP000032740">
    <property type="component" value="Chromosome"/>
</dbReference>
<gene>
    <name evidence="1" type="ORF">BN85411730</name>
</gene>
<dbReference type="EMBL" id="FO681347">
    <property type="protein sequence ID" value="CCV64750.1"/>
    <property type="molecule type" value="Genomic_DNA"/>
</dbReference>
<organism evidence="1 2">
    <name type="scientific">Alteracholeplasma palmae (strain ATCC 49389 / J233)</name>
    <name type="common">Acholeplasma palmae</name>
    <dbReference type="NCBI Taxonomy" id="1318466"/>
    <lineage>
        <taxon>Bacteria</taxon>
        <taxon>Bacillati</taxon>
        <taxon>Mycoplasmatota</taxon>
        <taxon>Mollicutes</taxon>
        <taxon>Acholeplasmatales</taxon>
        <taxon>Acholeplasmataceae</taxon>
        <taxon>Acholeplasma</taxon>
    </lineage>
</organism>
<dbReference type="SUPFAM" id="SSF50475">
    <property type="entry name" value="FMN-binding split barrel"/>
    <property type="match status" value="1"/>
</dbReference>
<evidence type="ECO:0000313" key="1">
    <source>
        <dbReference type="EMBL" id="CCV64750.1"/>
    </source>
</evidence>
<protein>
    <recommendedName>
        <fullName evidence="3">Pyridoxamine 5'-phosphate oxidase putative domain-containing protein</fullName>
    </recommendedName>
</protein>
<evidence type="ECO:0008006" key="3">
    <source>
        <dbReference type="Google" id="ProtNLM"/>
    </source>
</evidence>
<dbReference type="Gene3D" id="2.30.110.10">
    <property type="entry name" value="Electron Transport, Fmn-binding Protein, Chain A"/>
    <property type="match status" value="1"/>
</dbReference>
<keyword evidence="2" id="KW-1185">Reference proteome</keyword>
<evidence type="ECO:0000313" key="2">
    <source>
        <dbReference type="Proteomes" id="UP000032740"/>
    </source>
</evidence>
<dbReference type="HOGENOM" id="CLU_899003_0_0_14"/>
<dbReference type="InterPro" id="IPR012349">
    <property type="entry name" value="Split_barrel_FMN-bd"/>
</dbReference>